<dbReference type="AlphaFoldDB" id="A0AA42MYF8"/>
<gene>
    <name evidence="2" type="ORF">N5C05_00085</name>
</gene>
<organism evidence="2 3">
    <name type="scientific">Aquipseudomonas alcaligenes</name>
    <name type="common">Pseudomonas alcaligenes</name>
    <dbReference type="NCBI Taxonomy" id="43263"/>
    <lineage>
        <taxon>Bacteria</taxon>
        <taxon>Pseudomonadati</taxon>
        <taxon>Pseudomonadota</taxon>
        <taxon>Gammaproteobacteria</taxon>
        <taxon>Pseudomonadales</taxon>
        <taxon>Pseudomonadaceae</taxon>
        <taxon>Aquipseudomonas</taxon>
    </lineage>
</organism>
<dbReference type="EMBL" id="JAOBYN010000001">
    <property type="protein sequence ID" value="MDH1053152.1"/>
    <property type="molecule type" value="Genomic_DNA"/>
</dbReference>
<evidence type="ECO:0000313" key="2">
    <source>
        <dbReference type="EMBL" id="MDH1053152.1"/>
    </source>
</evidence>
<evidence type="ECO:0000313" key="3">
    <source>
        <dbReference type="Proteomes" id="UP001158730"/>
    </source>
</evidence>
<sequence>MNKNVAKASLAGDASRPEPTVSPYGERKTDRILTGTPFSVNTKNRPFILRQPLRYQALRKFKQTFVLDAEGSVYIMPSAQARESLAKPDQQHRRSLE</sequence>
<feature type="region of interest" description="Disordered" evidence="1">
    <location>
        <begin position="1"/>
        <end position="38"/>
    </location>
</feature>
<accession>A0AA42MYF8</accession>
<name>A0AA42MYF8_AQUAC</name>
<dbReference type="Proteomes" id="UP001158730">
    <property type="component" value="Unassembled WGS sequence"/>
</dbReference>
<dbReference type="RefSeq" id="WP_280052394.1">
    <property type="nucleotide sequence ID" value="NZ_JAOBYN010000001.1"/>
</dbReference>
<protein>
    <submittedName>
        <fullName evidence="2">Uncharacterized protein</fullName>
    </submittedName>
</protein>
<comment type="caution">
    <text evidence="2">The sequence shown here is derived from an EMBL/GenBank/DDBJ whole genome shotgun (WGS) entry which is preliminary data.</text>
</comment>
<evidence type="ECO:0000256" key="1">
    <source>
        <dbReference type="SAM" id="MobiDB-lite"/>
    </source>
</evidence>
<proteinExistence type="predicted"/>
<reference evidence="2" key="1">
    <citation type="submission" date="2022-09" db="EMBL/GenBank/DDBJ databases">
        <title>Intensive care unit water sources are persistently colonized with multi-drug resistant bacteria and are the site of extensive horizontal gene transfer of antibiotic resistance genes.</title>
        <authorList>
            <person name="Diorio-Toth L."/>
        </authorList>
    </citation>
    <scope>NUCLEOTIDE SEQUENCE</scope>
    <source>
        <strain evidence="2">GD03990</strain>
    </source>
</reference>